<dbReference type="PANTHER" id="PTHR12815">
    <property type="entry name" value="SORTING AND ASSEMBLY MACHINERY SAMM50 PROTEIN FAMILY MEMBER"/>
    <property type="match status" value="1"/>
</dbReference>
<protein>
    <submittedName>
        <fullName evidence="9">Outer membrane protein assembly factor BamA</fullName>
    </submittedName>
</protein>
<reference evidence="8 10" key="1">
    <citation type="submission" date="2017-12" db="EMBL/GenBank/DDBJ databases">
        <title>Genomic Encyclopedia of Type Strains, Phase III (KMG-III): the genomes of soil and plant-associated and newly described type strains.</title>
        <authorList>
            <person name="Whitman W."/>
        </authorList>
    </citation>
    <scope>NUCLEOTIDE SEQUENCE [LARGE SCALE GENOMIC DNA]</scope>
    <source>
        <strain evidence="8 10">IP-10</strain>
    </source>
</reference>
<keyword evidence="4" id="KW-0472">Membrane</keyword>
<accession>A0A497U1L6</accession>
<keyword evidence="3" id="KW-0732">Signal</keyword>
<evidence type="ECO:0000313" key="10">
    <source>
        <dbReference type="Proteomes" id="UP000233767"/>
    </source>
</evidence>
<dbReference type="AlphaFoldDB" id="A0A497U1L6"/>
<dbReference type="EMBL" id="PJND01000007">
    <property type="protein sequence ID" value="PKW30230.1"/>
    <property type="molecule type" value="Genomic_DNA"/>
</dbReference>
<keyword evidence="5" id="KW-0998">Cell outer membrane</keyword>
<dbReference type="Proteomes" id="UP000233767">
    <property type="component" value="Unassembled WGS sequence"/>
</dbReference>
<evidence type="ECO:0000256" key="1">
    <source>
        <dbReference type="ARBA" id="ARBA00004370"/>
    </source>
</evidence>
<evidence type="ECO:0000256" key="5">
    <source>
        <dbReference type="ARBA" id="ARBA00023237"/>
    </source>
</evidence>
<sequence length="773" mass="88757">MKQTMKTSLKYTLFFTLLFLYGCSNLKYLEEGEALYVGGKVKVEDSLLSRKERKNLEKELEPLLRPLPNKKFLGLRPKLYFYNIAGEPKKDKGFRYWLRNKVGEPPVLFSQVDLEYNESILQNYAENKGYFKVRTESDSTRTSRNRKVTAEYTVRPGKQYKIKSVTFPSDSSELSKNIARLQRRSRLKVGDAYSLDNIKDERERIDTRLKEKGYYYFSPDFILVQVDSTVGKQEVDLIVKVKNETPERSKKIYKINETYIYPNYSLTADSISEDKSYAEKYKDLTIIDTTKTFNPRIYDRTLYFKKGDVYNRTDHNLSLNRLVNLGTFKFVKNEFRVSDSIDDALDAYYYLTPLPKKSIRVEVLGKTNSANYTGTELNVNWLNRNTFKGAELLTITAFGGMEVQVSGQNKGYNVFRFGGETSLIWPRFIAPFKFESGSGFVPKTRALIGYEHQERQRLYTLNTFKGSFGYLWKENARKEHQLNLTEVTYVSSGNVSAEYQAQIDGTEETPGNPSLARVIEKQLIFGPTYSYTYTNTMRRRRTNTFYYKGSIDLSATATGLIMGGNSDNPKQILGVPFSQFVKLENEFRHYLKLGSDSQLASRIIVGVGIPYGNSRELPFIKQFFIGGTNSIRAFRARSIGPGTYNPNVEESSFLPDQSGDLKLELNTEYRAKLFSIVHGALFVDAGNIWLMNDNENKAGARFSSKFIDELAVGAGAGLRFDLSFLVLRLDLAFPLRKPYLPEGDRWVIDKVRFGDPDWRKENLVFNLAIGYPF</sequence>
<evidence type="ECO:0000259" key="7">
    <source>
        <dbReference type="Pfam" id="PF07244"/>
    </source>
</evidence>
<dbReference type="PROSITE" id="PS51257">
    <property type="entry name" value="PROKAR_LIPOPROTEIN"/>
    <property type="match status" value="1"/>
</dbReference>
<evidence type="ECO:0000313" key="11">
    <source>
        <dbReference type="Proteomes" id="UP000275027"/>
    </source>
</evidence>
<comment type="caution">
    <text evidence="9">The sequence shown here is derived from an EMBL/GenBank/DDBJ whole genome shotgun (WGS) entry which is preliminary data.</text>
</comment>
<feature type="domain" description="POTRA" evidence="7">
    <location>
        <begin position="160"/>
        <end position="242"/>
    </location>
</feature>
<feature type="domain" description="Bacterial surface antigen (D15)" evidence="6">
    <location>
        <begin position="462"/>
        <end position="739"/>
    </location>
</feature>
<dbReference type="Gene3D" id="2.40.160.50">
    <property type="entry name" value="membrane protein fhac: a member of the omp85/tpsb transporter family"/>
    <property type="match status" value="1"/>
</dbReference>
<dbReference type="PANTHER" id="PTHR12815:SF47">
    <property type="entry name" value="TRANSLOCATION AND ASSEMBLY MODULE SUBUNIT TAMA"/>
    <property type="match status" value="1"/>
</dbReference>
<organism evidence="9 11">
    <name type="scientific">Flavobacterium lindanitolerans</name>
    <dbReference type="NCBI Taxonomy" id="428988"/>
    <lineage>
        <taxon>Bacteria</taxon>
        <taxon>Pseudomonadati</taxon>
        <taxon>Bacteroidota</taxon>
        <taxon>Flavobacteriia</taxon>
        <taxon>Flavobacteriales</taxon>
        <taxon>Flavobacteriaceae</taxon>
        <taxon>Flavobacterium</taxon>
    </lineage>
</organism>
<evidence type="ECO:0000256" key="3">
    <source>
        <dbReference type="ARBA" id="ARBA00022729"/>
    </source>
</evidence>
<dbReference type="Pfam" id="PF01103">
    <property type="entry name" value="Omp85"/>
    <property type="match status" value="1"/>
</dbReference>
<dbReference type="Proteomes" id="UP000275027">
    <property type="component" value="Unassembled WGS sequence"/>
</dbReference>
<dbReference type="InterPro" id="IPR010827">
    <property type="entry name" value="BamA/TamA_POTRA"/>
</dbReference>
<dbReference type="Gene3D" id="3.10.20.310">
    <property type="entry name" value="membrane protein fhac"/>
    <property type="match status" value="1"/>
</dbReference>
<proteinExistence type="predicted"/>
<dbReference type="Pfam" id="PF07244">
    <property type="entry name" value="POTRA"/>
    <property type="match status" value="1"/>
</dbReference>
<evidence type="ECO:0000313" key="8">
    <source>
        <dbReference type="EMBL" id="PKW30230.1"/>
    </source>
</evidence>
<evidence type="ECO:0000256" key="4">
    <source>
        <dbReference type="ARBA" id="ARBA00023136"/>
    </source>
</evidence>
<dbReference type="InterPro" id="IPR039910">
    <property type="entry name" value="D15-like"/>
</dbReference>
<gene>
    <name evidence="8" type="ORF">B0G92_1886</name>
    <name evidence="9" type="ORF">CLV50_2458</name>
</gene>
<keyword evidence="2" id="KW-0812">Transmembrane</keyword>
<reference evidence="9 11" key="2">
    <citation type="submission" date="2018-10" db="EMBL/GenBank/DDBJ databases">
        <title>Genomic Encyclopedia of Archaeal and Bacterial Type Strains, Phase II (KMG-II): from individual species to whole genera.</title>
        <authorList>
            <person name="Goeker M."/>
        </authorList>
    </citation>
    <scope>NUCLEOTIDE SEQUENCE [LARGE SCALE GENOMIC DNA]</scope>
    <source>
        <strain evidence="9 11">DSM 21886</strain>
    </source>
</reference>
<evidence type="ECO:0000256" key="2">
    <source>
        <dbReference type="ARBA" id="ARBA00022692"/>
    </source>
</evidence>
<evidence type="ECO:0000313" key="9">
    <source>
        <dbReference type="EMBL" id="RLJ24570.1"/>
    </source>
</evidence>
<keyword evidence="10" id="KW-1185">Reference proteome</keyword>
<name>A0A497U1L6_9FLAO</name>
<dbReference type="GO" id="GO:0019867">
    <property type="term" value="C:outer membrane"/>
    <property type="evidence" value="ECO:0007669"/>
    <property type="project" value="InterPro"/>
</dbReference>
<evidence type="ECO:0000259" key="6">
    <source>
        <dbReference type="Pfam" id="PF01103"/>
    </source>
</evidence>
<dbReference type="EMBL" id="RCCB01000012">
    <property type="protein sequence ID" value="RLJ24570.1"/>
    <property type="molecule type" value="Genomic_DNA"/>
</dbReference>
<comment type="subcellular location">
    <subcellularLocation>
        <location evidence="1">Membrane</location>
    </subcellularLocation>
</comment>
<dbReference type="InterPro" id="IPR000184">
    <property type="entry name" value="Bac_surfAg_D15"/>
</dbReference>